<reference evidence="1 2" key="1">
    <citation type="submission" date="2019-10" db="EMBL/GenBank/DDBJ databases">
        <title>Genomic analysis of Raineyella sp. CBA3103.</title>
        <authorList>
            <person name="Roh S.W."/>
        </authorList>
    </citation>
    <scope>NUCLEOTIDE SEQUENCE [LARGE SCALE GENOMIC DNA]</scope>
    <source>
        <strain evidence="1 2">CBA3103</strain>
    </source>
</reference>
<dbReference type="InterPro" id="IPR011008">
    <property type="entry name" value="Dimeric_a/b-barrel"/>
</dbReference>
<dbReference type="KEGG" id="rain:Rai3103_16080"/>
<organism evidence="1 2">
    <name type="scientific">Raineyella fluvialis</name>
    <dbReference type="NCBI Taxonomy" id="2662261"/>
    <lineage>
        <taxon>Bacteria</taxon>
        <taxon>Bacillati</taxon>
        <taxon>Actinomycetota</taxon>
        <taxon>Actinomycetes</taxon>
        <taxon>Propionibacteriales</taxon>
        <taxon>Propionibacteriaceae</taxon>
        <taxon>Raineyella</taxon>
    </lineage>
</organism>
<dbReference type="Proteomes" id="UP000386847">
    <property type="component" value="Chromosome"/>
</dbReference>
<dbReference type="EMBL" id="CP045725">
    <property type="protein sequence ID" value="QGF24886.1"/>
    <property type="molecule type" value="Genomic_DNA"/>
</dbReference>
<protein>
    <recommendedName>
        <fullName evidence="3">Antibiotic biosynthesis monooxygenase</fullName>
    </recommendedName>
</protein>
<proteinExistence type="predicted"/>
<sequence length="201" mass="22266">MFSRQTTTEGFSDPQTLIDQISTTVLPGASAMQGFRGISVFGDPATSTRWTFTDWDRVDDLIASRSGARDLRRRATEGAGSTVHGVREWDVPVDAASDRPLTSGLPVNVNRHFYDPALIHEIISFFAWVAEPMYRSSPGFRAVRMLVDRTTGEVLVGSVWDDVASLEEGFDRLEPIRDRAVEKGMKFAGRARLDLLFAATP</sequence>
<gene>
    <name evidence="1" type="ORF">Rai3103_16080</name>
</gene>
<evidence type="ECO:0008006" key="3">
    <source>
        <dbReference type="Google" id="ProtNLM"/>
    </source>
</evidence>
<keyword evidence="2" id="KW-1185">Reference proteome</keyword>
<dbReference type="SUPFAM" id="SSF54909">
    <property type="entry name" value="Dimeric alpha+beta barrel"/>
    <property type="match status" value="1"/>
</dbReference>
<evidence type="ECO:0000313" key="1">
    <source>
        <dbReference type="EMBL" id="QGF24886.1"/>
    </source>
</evidence>
<evidence type="ECO:0000313" key="2">
    <source>
        <dbReference type="Proteomes" id="UP000386847"/>
    </source>
</evidence>
<name>A0A5Q2FKL3_9ACTN</name>
<dbReference type="RefSeq" id="WP_153573415.1">
    <property type="nucleotide sequence ID" value="NZ_CP045725.1"/>
</dbReference>
<dbReference type="AlphaFoldDB" id="A0A5Q2FKL3"/>
<accession>A0A5Q2FKL3</accession>